<dbReference type="Gene3D" id="3.40.640.10">
    <property type="entry name" value="Type I PLP-dependent aspartate aminotransferase-like (Major domain)"/>
    <property type="match status" value="1"/>
</dbReference>
<dbReference type="SUPFAM" id="SSF53383">
    <property type="entry name" value="PLP-dependent transferases"/>
    <property type="match status" value="2"/>
</dbReference>
<dbReference type="Gene3D" id="3.90.1150.10">
    <property type="entry name" value="Aspartate Aminotransferase, domain 1"/>
    <property type="match status" value="2"/>
</dbReference>
<dbReference type="GO" id="GO:0004015">
    <property type="term" value="F:adenosylmethionine-8-amino-7-oxononanoate transaminase activity"/>
    <property type="evidence" value="ECO:0007669"/>
    <property type="project" value="TreeGrafter"/>
</dbReference>
<dbReference type="EnsemblPlants" id="OMERI02G00440.2">
    <property type="protein sequence ID" value="OMERI02G00440.2"/>
    <property type="gene ID" value="OMERI02G00440"/>
</dbReference>
<dbReference type="Pfam" id="PF00202">
    <property type="entry name" value="Aminotran_3"/>
    <property type="match status" value="3"/>
</dbReference>
<dbReference type="InterPro" id="IPR005814">
    <property type="entry name" value="Aminotrans_3"/>
</dbReference>
<dbReference type="InterPro" id="IPR015421">
    <property type="entry name" value="PyrdxlP-dep_Trfase_major"/>
</dbReference>
<keyword evidence="3" id="KW-0663">Pyridoxal phosphate</keyword>
<name>A0A0E0CDU1_9ORYZ</name>
<dbReference type="AlphaFoldDB" id="A0A0E0CDU1"/>
<evidence type="ECO:0000256" key="1">
    <source>
        <dbReference type="ARBA" id="ARBA00022576"/>
    </source>
</evidence>
<protein>
    <submittedName>
        <fullName evidence="4">Uncharacterized protein</fullName>
    </submittedName>
</protein>
<proteinExistence type="predicted"/>
<sequence>MTTPHGLLQYSSGAFSDQVPADDSAEEHGVKDHAMLAPFTAAWQTAISPPLVIERSEGCYVYDVNGTKYLDALAGLLSTALGGSEPRLVKAATEQLNKLPFYHSFWNHTTRPSLDLAKELISMFTAREMGKVFFTNSGSEANDSQVKIVWYYNNALGRPKKKNIISRTQSILICQDVLFCTQTALTTGASISLIQAVVKKYDILFIVDEALSSAYAPIGAILVSPEISDVIHSHSNKLGTFAHGFTYSGHPVSCAVALEALKIYRERDIPGHVTHVAQRFQEGIKAFAAGSPIVGETRGVGLLIATEFTDNKSPYELFPFEWGVGEIFGQECKKRGMMVKVLGNLIAMSPPLIITREEIDKIQAVVKKYDILFIVDEALSSAYAPIGAILVSPEISDVIHSHSNKLGTFAHGFTYSGHPVSCAVALEALKIYRERDIPGHVTHVAQRFQEGIKAFAAGSPIVGETRGVGLLIATEFTDNKSPYELFPFEWGVGEIFGQECKKRGMMVKVLGNLIAMSPPLIITREEIDKLVSIYGEALKATEERVAELKSKKN</sequence>
<dbReference type="Gramene" id="OMERI02G00440.2">
    <property type="protein sequence ID" value="OMERI02G00440.2"/>
    <property type="gene ID" value="OMERI02G00440"/>
</dbReference>
<evidence type="ECO:0000256" key="3">
    <source>
        <dbReference type="ARBA" id="ARBA00022898"/>
    </source>
</evidence>
<dbReference type="GO" id="GO:0030170">
    <property type="term" value="F:pyridoxal phosphate binding"/>
    <property type="evidence" value="ECO:0007669"/>
    <property type="project" value="InterPro"/>
</dbReference>
<dbReference type="InterPro" id="IPR015424">
    <property type="entry name" value="PyrdxlP-dep_Trfase"/>
</dbReference>
<keyword evidence="2" id="KW-0808">Transferase</keyword>
<dbReference type="PANTHER" id="PTHR42684:SF8">
    <property type="entry name" value="GAMMA-AMINOBUTYRATE TRANSAMINASE 4-RELATED"/>
    <property type="match status" value="1"/>
</dbReference>
<dbReference type="InterPro" id="IPR015422">
    <property type="entry name" value="PyrdxlP-dep_Trfase_small"/>
</dbReference>
<reference evidence="4" key="1">
    <citation type="submission" date="2015-04" db="UniProtKB">
        <authorList>
            <consortium name="EnsemblPlants"/>
        </authorList>
    </citation>
    <scope>IDENTIFICATION</scope>
</reference>
<evidence type="ECO:0000313" key="4">
    <source>
        <dbReference type="EnsemblPlants" id="OMERI02G00440.2"/>
    </source>
</evidence>
<keyword evidence="1" id="KW-0032">Aminotransferase</keyword>
<dbReference type="PANTHER" id="PTHR42684">
    <property type="entry name" value="ADENOSYLMETHIONINE-8-AMINO-7-OXONONANOATE AMINOTRANSFERASE"/>
    <property type="match status" value="1"/>
</dbReference>
<accession>A0A0E0CDU1</accession>
<dbReference type="Proteomes" id="UP000008021">
    <property type="component" value="Chromosome 2"/>
</dbReference>
<evidence type="ECO:0000313" key="5">
    <source>
        <dbReference type="Proteomes" id="UP000008021"/>
    </source>
</evidence>
<reference evidence="4" key="2">
    <citation type="submission" date="2018-05" db="EMBL/GenBank/DDBJ databases">
        <title>OmerRS3 (Oryza meridionalis Reference Sequence Version 3).</title>
        <authorList>
            <person name="Zhang J."/>
            <person name="Kudrna D."/>
            <person name="Lee S."/>
            <person name="Talag J."/>
            <person name="Welchert J."/>
            <person name="Wing R.A."/>
        </authorList>
    </citation>
    <scope>NUCLEOTIDE SEQUENCE [LARGE SCALE GENOMIC DNA]</scope>
    <source>
        <strain evidence="4">cv. OR44</strain>
    </source>
</reference>
<dbReference type="GO" id="GO:0009448">
    <property type="term" value="P:gamma-aminobutyric acid metabolic process"/>
    <property type="evidence" value="ECO:0007669"/>
    <property type="project" value="TreeGrafter"/>
</dbReference>
<dbReference type="GO" id="GO:0009102">
    <property type="term" value="P:biotin biosynthetic process"/>
    <property type="evidence" value="ECO:0007669"/>
    <property type="project" value="TreeGrafter"/>
</dbReference>
<dbReference type="eggNOG" id="KOG1404">
    <property type="taxonomic scope" value="Eukaryota"/>
</dbReference>
<evidence type="ECO:0000256" key="2">
    <source>
        <dbReference type="ARBA" id="ARBA00022679"/>
    </source>
</evidence>
<keyword evidence="5" id="KW-1185">Reference proteome</keyword>
<organism evidence="4">
    <name type="scientific">Oryza meridionalis</name>
    <dbReference type="NCBI Taxonomy" id="40149"/>
    <lineage>
        <taxon>Eukaryota</taxon>
        <taxon>Viridiplantae</taxon>
        <taxon>Streptophyta</taxon>
        <taxon>Embryophyta</taxon>
        <taxon>Tracheophyta</taxon>
        <taxon>Spermatophyta</taxon>
        <taxon>Magnoliopsida</taxon>
        <taxon>Liliopsida</taxon>
        <taxon>Poales</taxon>
        <taxon>Poaceae</taxon>
        <taxon>BOP clade</taxon>
        <taxon>Oryzoideae</taxon>
        <taxon>Oryzeae</taxon>
        <taxon>Oryzinae</taxon>
        <taxon>Oryza</taxon>
    </lineage>
</organism>